<evidence type="ECO:0000313" key="2">
    <source>
        <dbReference type="Proteomes" id="UP000231388"/>
    </source>
</evidence>
<comment type="caution">
    <text evidence="1">The sequence shown here is derived from an EMBL/GenBank/DDBJ whole genome shotgun (WGS) entry which is preliminary data.</text>
</comment>
<proteinExistence type="predicted"/>
<reference evidence="1 2" key="1">
    <citation type="submission" date="2017-09" db="EMBL/GenBank/DDBJ databases">
        <title>Depth-based differentiation of microbial function through sediment-hosted aquifers and enrichment of novel symbionts in the deep terrestrial subsurface.</title>
        <authorList>
            <person name="Probst A.J."/>
            <person name="Ladd B."/>
            <person name="Jarett J.K."/>
            <person name="Geller-Mcgrath D.E."/>
            <person name="Sieber C.M."/>
            <person name="Emerson J.B."/>
            <person name="Anantharaman K."/>
            <person name="Thomas B.C."/>
            <person name="Malmstrom R."/>
            <person name="Stieglmeier M."/>
            <person name="Klingl A."/>
            <person name="Woyke T."/>
            <person name="Ryan C.M."/>
            <person name="Banfield J.F."/>
        </authorList>
    </citation>
    <scope>NUCLEOTIDE SEQUENCE [LARGE SCALE GENOMIC DNA]</scope>
    <source>
        <strain evidence="1">CG23_combo_of_CG06-09_8_20_14_all_40_14</strain>
    </source>
</reference>
<accession>A0A2G9XE17</accession>
<organism evidence="1 2">
    <name type="scientific">candidate division WWE3 bacterium CG23_combo_of_CG06-09_8_20_14_all_40_14</name>
    <dbReference type="NCBI Taxonomy" id="1975095"/>
    <lineage>
        <taxon>Bacteria</taxon>
        <taxon>Katanobacteria</taxon>
    </lineage>
</organism>
<dbReference type="AlphaFoldDB" id="A0A2G9XE17"/>
<dbReference type="Proteomes" id="UP000231388">
    <property type="component" value="Unassembled WGS sequence"/>
</dbReference>
<sequence length="67" mass="7816">MENYSEEILDKEFKKIAEDLGFSENPAERVENKNPIDLATVLYAHKLLKENSLWKLLPKKEALSVRK</sequence>
<gene>
    <name evidence="1" type="ORF">COX53_02035</name>
</gene>
<name>A0A2G9XE17_UNCKA</name>
<dbReference type="EMBL" id="PCQY01000026">
    <property type="protein sequence ID" value="PIP04521.1"/>
    <property type="molecule type" value="Genomic_DNA"/>
</dbReference>
<evidence type="ECO:0000313" key="1">
    <source>
        <dbReference type="EMBL" id="PIP04521.1"/>
    </source>
</evidence>
<protein>
    <submittedName>
        <fullName evidence="1">Uncharacterized protein</fullName>
    </submittedName>
</protein>